<dbReference type="Gene3D" id="3.40.50.1820">
    <property type="entry name" value="alpha/beta hydrolase"/>
    <property type="match status" value="1"/>
</dbReference>
<gene>
    <name evidence="2" type="primary">bpoC</name>
    <name evidence="2" type="ORF">MPOCJGCO_3679</name>
</gene>
<dbReference type="PANTHER" id="PTHR43798:SF5">
    <property type="entry name" value="MONOACYLGLYCEROL LIPASE ABHD6"/>
    <property type="match status" value="1"/>
</dbReference>
<evidence type="ECO:0000259" key="1">
    <source>
        <dbReference type="Pfam" id="PF00561"/>
    </source>
</evidence>
<comment type="caution">
    <text evidence="2">The sequence shown here is derived from an EMBL/GenBank/DDBJ whole genome shotgun (WGS) entry which is preliminary data.</text>
</comment>
<dbReference type="InterPro" id="IPR029058">
    <property type="entry name" value="AB_hydrolase_fold"/>
</dbReference>
<keyword evidence="3" id="KW-1185">Reference proteome</keyword>
<evidence type="ECO:0000313" key="2">
    <source>
        <dbReference type="EMBL" id="GJE61557.1"/>
    </source>
</evidence>
<accession>A0ABQ4U407</accession>
<dbReference type="RefSeq" id="WP_238184120.1">
    <property type="nucleotide sequence ID" value="NZ_BPRB01000226.1"/>
</dbReference>
<dbReference type="PANTHER" id="PTHR43798">
    <property type="entry name" value="MONOACYLGLYCEROL LIPASE"/>
    <property type="match status" value="1"/>
</dbReference>
<protein>
    <submittedName>
        <fullName evidence="2">Non-heme bromoperoxidase BpoC</fullName>
    </submittedName>
</protein>
<dbReference type="EMBL" id="BPRB01000226">
    <property type="protein sequence ID" value="GJE61557.1"/>
    <property type="molecule type" value="Genomic_DNA"/>
</dbReference>
<dbReference type="Pfam" id="PF00561">
    <property type="entry name" value="Abhydrolase_1"/>
    <property type="match status" value="1"/>
</dbReference>
<reference evidence="2" key="2">
    <citation type="submission" date="2021-08" db="EMBL/GenBank/DDBJ databases">
        <authorList>
            <person name="Tani A."/>
            <person name="Ola A."/>
            <person name="Ogura Y."/>
            <person name="Katsura K."/>
            <person name="Hayashi T."/>
        </authorList>
    </citation>
    <scope>NUCLEOTIDE SEQUENCE</scope>
    <source>
        <strain evidence="2">DSM 23632</strain>
    </source>
</reference>
<organism evidence="2 3">
    <name type="scientific">Methylobacterium trifolii</name>
    <dbReference type="NCBI Taxonomy" id="1003092"/>
    <lineage>
        <taxon>Bacteria</taxon>
        <taxon>Pseudomonadati</taxon>
        <taxon>Pseudomonadota</taxon>
        <taxon>Alphaproteobacteria</taxon>
        <taxon>Hyphomicrobiales</taxon>
        <taxon>Methylobacteriaceae</taxon>
        <taxon>Methylobacterium</taxon>
    </lineage>
</organism>
<dbReference type="InterPro" id="IPR050266">
    <property type="entry name" value="AB_hydrolase_sf"/>
</dbReference>
<reference evidence="2" key="1">
    <citation type="journal article" date="2021" name="Front. Microbiol.">
        <title>Comprehensive Comparative Genomics and Phenotyping of Methylobacterium Species.</title>
        <authorList>
            <person name="Alessa O."/>
            <person name="Ogura Y."/>
            <person name="Fujitani Y."/>
            <person name="Takami H."/>
            <person name="Hayashi T."/>
            <person name="Sahin N."/>
            <person name="Tani A."/>
        </authorList>
    </citation>
    <scope>NUCLEOTIDE SEQUENCE</scope>
    <source>
        <strain evidence="2">DSM 23632</strain>
    </source>
</reference>
<evidence type="ECO:0000313" key="3">
    <source>
        <dbReference type="Proteomes" id="UP001055057"/>
    </source>
</evidence>
<feature type="domain" description="AB hydrolase-1" evidence="1">
    <location>
        <begin position="74"/>
        <end position="309"/>
    </location>
</feature>
<dbReference type="SUPFAM" id="SSF53474">
    <property type="entry name" value="alpha/beta-Hydrolases"/>
    <property type="match status" value="1"/>
</dbReference>
<dbReference type="PROSITE" id="PS51318">
    <property type="entry name" value="TAT"/>
    <property type="match status" value="1"/>
</dbReference>
<dbReference type="Proteomes" id="UP001055057">
    <property type="component" value="Unassembled WGS sequence"/>
</dbReference>
<dbReference type="InterPro" id="IPR006311">
    <property type="entry name" value="TAT_signal"/>
</dbReference>
<proteinExistence type="predicted"/>
<name>A0ABQ4U407_9HYPH</name>
<sequence>MSQDELHANETSIADPARRNALIAGAATLTALSLPAPALAQTQKPVSASAAAETRFVEAGGRRLAYRSVGEGTPIVLAHRFRGVLGLWDPAFIDALAAQGFQVVTFDHSGFGLSTGTKSYDPASLVKDTKDLVDALGLKDVVIGGWSFGAIVAQIYVAMLGPTVSHAVLIAGTPPGPLVKPGQQRFYDLAAQDEATLEQYTDMFFNPDDPGSRAASKRSFDRIFSSANKRSPDIPADWAIAQAPRTPPNPVFPSEDVLKALQHTDVPILHLNGDRDISFPVENWYALNGKFPTLQVVTYPRAGHAAHFQYPERAASDIAAFVKNTKKT</sequence>
<dbReference type="InterPro" id="IPR000073">
    <property type="entry name" value="AB_hydrolase_1"/>
</dbReference>